<organism evidence="1 3">
    <name type="scientific">Rathayibacter toxicus</name>
    <dbReference type="NCBI Taxonomy" id="145458"/>
    <lineage>
        <taxon>Bacteria</taxon>
        <taxon>Bacillati</taxon>
        <taxon>Actinomycetota</taxon>
        <taxon>Actinomycetes</taxon>
        <taxon>Micrococcales</taxon>
        <taxon>Microbacteriaceae</taxon>
        <taxon>Rathayibacter</taxon>
    </lineage>
</organism>
<dbReference type="EMBL" id="LBFI01000057">
    <property type="protein sequence ID" value="KKM44282.1"/>
    <property type="molecule type" value="Genomic_DNA"/>
</dbReference>
<reference evidence="1 3" key="1">
    <citation type="submission" date="2015-04" db="EMBL/GenBank/DDBJ databases">
        <title>Draft genome sequence of Rathayibacter toxicus strain FH-142 (AKA 70134 or CS 32), a Western Australian isolate.</title>
        <authorList>
            <consortium name="Consortium for Microbial Forensics and Genomics (microFORGE)"/>
            <person name="Knight B.M."/>
            <person name="Roberts D.P."/>
            <person name="Lin D."/>
            <person name="Hari K."/>
            <person name="Fletcher J."/>
            <person name="Melcher U."/>
            <person name="Blagden T."/>
            <person name="Luster D.G."/>
            <person name="Sechler A.J."/>
            <person name="Schneider W.L."/>
            <person name="Winegar R.A."/>
        </authorList>
    </citation>
    <scope>NUCLEOTIDE SEQUENCE [LARGE SCALE GENOMIC DNA]</scope>
    <source>
        <strain evidence="1 3">FH142</strain>
    </source>
</reference>
<dbReference type="Proteomes" id="UP000237966">
    <property type="component" value="Unassembled WGS sequence"/>
</dbReference>
<evidence type="ECO:0000313" key="1">
    <source>
        <dbReference type="EMBL" id="KKM44282.1"/>
    </source>
</evidence>
<dbReference type="PATRIC" id="fig|145458.7.peg.1667"/>
<dbReference type="Proteomes" id="UP000052979">
    <property type="component" value="Unassembled WGS sequence"/>
</dbReference>
<sequence>MENQPVDATGFLAFRELCRHFISEQIAPKLSHRSHSINTITGTKCNMPGLVSHTAYFSEIILYILSDLAPVFGTKDVHMRIYFVTNIDA</sequence>
<gene>
    <name evidence="2" type="ORF">C5C51_07130</name>
    <name evidence="1" type="ORF">VT73_10270</name>
</gene>
<evidence type="ECO:0000313" key="3">
    <source>
        <dbReference type="Proteomes" id="UP000052979"/>
    </source>
</evidence>
<name>A0A0C5BFD9_9MICO</name>
<dbReference type="EMBL" id="PSWU01000012">
    <property type="protein sequence ID" value="PPI14344.1"/>
    <property type="molecule type" value="Genomic_DNA"/>
</dbReference>
<dbReference type="AlphaFoldDB" id="A0A0C5BFD9"/>
<evidence type="ECO:0000313" key="2">
    <source>
        <dbReference type="EMBL" id="PPI14344.1"/>
    </source>
</evidence>
<evidence type="ECO:0000313" key="4">
    <source>
        <dbReference type="Proteomes" id="UP000237966"/>
    </source>
</evidence>
<proteinExistence type="predicted"/>
<dbReference type="KEGG" id="rtx:TI83_07325"/>
<accession>A0A0C5BFD9</accession>
<protein>
    <submittedName>
        <fullName evidence="1">Uncharacterized protein</fullName>
    </submittedName>
</protein>
<keyword evidence="3" id="KW-1185">Reference proteome</keyword>
<comment type="caution">
    <text evidence="1">The sequence shown here is derived from an EMBL/GenBank/DDBJ whole genome shotgun (WGS) entry which is preliminary data.</text>
</comment>
<reference evidence="2 4" key="2">
    <citation type="submission" date="2018-02" db="EMBL/GenBank/DDBJ databases">
        <title>Bacteriophage NCPPB3778 and a type I-E CRISPR drive the evolution of the US Biological Select Agent, Rathayibacter toxicus.</title>
        <authorList>
            <person name="Davis E.W.II."/>
            <person name="Tabima J.F."/>
            <person name="Weisberg A.J."/>
            <person name="Lopes L.D."/>
            <person name="Wiseman M.S."/>
            <person name="Wiseman M.S."/>
            <person name="Pupko T."/>
            <person name="Belcher M.S."/>
            <person name="Sechler A.J."/>
            <person name="Tancos M.A."/>
            <person name="Schroeder B.K."/>
            <person name="Murray T.D."/>
            <person name="Luster D.G."/>
            <person name="Schneider W.L."/>
            <person name="Rogers E."/>
            <person name="Andreote F.D."/>
            <person name="Grunwald N.J."/>
            <person name="Putnam M.L."/>
            <person name="Chang J.H."/>
        </authorList>
    </citation>
    <scope>NUCLEOTIDE SEQUENCE [LARGE SCALE GENOMIC DNA]</scope>
    <source>
        <strain evidence="2 4">FH99</strain>
    </source>
</reference>